<evidence type="ECO:0000313" key="1">
    <source>
        <dbReference type="EMBL" id="KAK8173185.1"/>
    </source>
</evidence>
<organism evidence="1 2">
    <name type="scientific">Phyllosticta citrichinensis</name>
    <dbReference type="NCBI Taxonomy" id="1130410"/>
    <lineage>
        <taxon>Eukaryota</taxon>
        <taxon>Fungi</taxon>
        <taxon>Dikarya</taxon>
        <taxon>Ascomycota</taxon>
        <taxon>Pezizomycotina</taxon>
        <taxon>Dothideomycetes</taxon>
        <taxon>Dothideomycetes incertae sedis</taxon>
        <taxon>Botryosphaeriales</taxon>
        <taxon>Phyllostictaceae</taxon>
        <taxon>Phyllosticta</taxon>
    </lineage>
</organism>
<evidence type="ECO:0000313" key="2">
    <source>
        <dbReference type="Proteomes" id="UP001456524"/>
    </source>
</evidence>
<keyword evidence="2" id="KW-1185">Reference proteome</keyword>
<dbReference type="EMBL" id="JBBWUH010000003">
    <property type="protein sequence ID" value="KAK8173185.1"/>
    <property type="molecule type" value="Genomic_DNA"/>
</dbReference>
<protein>
    <submittedName>
        <fullName evidence="1">Uncharacterized protein</fullName>
    </submittedName>
</protein>
<comment type="caution">
    <text evidence="1">The sequence shown here is derived from an EMBL/GenBank/DDBJ whole genome shotgun (WGS) entry which is preliminary data.</text>
</comment>
<sequence length="176" mass="19687">MHVTPKVKVAGLVRLLSFAVSKRSSVLIISLEAQADCEDGEHHDVPITPFASPLSSCFKEWSSTAGVRSSNRTAGTLHSLMRLLTSLGGALLRPIRQKRCRADPRQEHRQLQTFEVGMSTNQIDRPFHRMSRILHCHQHLLRPAPFLDAPPQTSHNSAPLLPHLAGHIEELQRFES</sequence>
<accession>A0ABR1XXY0</accession>
<gene>
    <name evidence="1" type="ORF">IWX90DRAFT_135618</name>
</gene>
<name>A0ABR1XXY0_9PEZI</name>
<dbReference type="Proteomes" id="UP001456524">
    <property type="component" value="Unassembled WGS sequence"/>
</dbReference>
<reference evidence="1 2" key="1">
    <citation type="journal article" date="2022" name="G3 (Bethesda)">
        <title>Enemy or ally: a genomic approach to elucidate the lifestyle of Phyllosticta citrichinaensis.</title>
        <authorList>
            <person name="Buijs V.A."/>
            <person name="Groenewald J.Z."/>
            <person name="Haridas S."/>
            <person name="LaButti K.M."/>
            <person name="Lipzen A."/>
            <person name="Martin F.M."/>
            <person name="Barry K."/>
            <person name="Grigoriev I.V."/>
            <person name="Crous P.W."/>
            <person name="Seidl M.F."/>
        </authorList>
    </citation>
    <scope>NUCLEOTIDE SEQUENCE [LARGE SCALE GENOMIC DNA]</scope>
    <source>
        <strain evidence="1 2">CBS 129764</strain>
    </source>
</reference>
<proteinExistence type="predicted"/>